<dbReference type="Proteomes" id="UP000694906">
    <property type="component" value="Unplaced"/>
</dbReference>
<keyword evidence="13" id="KW-0539">Nucleus</keyword>
<feature type="region of interest" description="Disordered" evidence="15">
    <location>
        <begin position="404"/>
        <end position="424"/>
    </location>
</feature>
<dbReference type="CDD" id="cd21582">
    <property type="entry name" value="KLF4_N"/>
    <property type="match status" value="1"/>
</dbReference>
<evidence type="ECO:0000313" key="17">
    <source>
        <dbReference type="Proteomes" id="UP000694906"/>
    </source>
</evidence>
<dbReference type="SMART" id="SM00355">
    <property type="entry name" value="ZnF_C2H2"/>
    <property type="match status" value="3"/>
</dbReference>
<feature type="domain" description="C2H2-type" evidence="16">
    <location>
        <begin position="490"/>
        <end position="513"/>
    </location>
</feature>
<dbReference type="GO" id="GO:0000981">
    <property type="term" value="F:DNA-binding transcription factor activity, RNA polymerase II-specific"/>
    <property type="evidence" value="ECO:0007669"/>
    <property type="project" value="TreeGrafter"/>
</dbReference>
<feature type="region of interest" description="Disordered" evidence="15">
    <location>
        <begin position="157"/>
        <end position="182"/>
    </location>
</feature>
<keyword evidence="10" id="KW-0238">DNA-binding</keyword>
<keyword evidence="7" id="KW-0862">Zinc</keyword>
<evidence type="ECO:0000256" key="3">
    <source>
        <dbReference type="ARBA" id="ARBA00022553"/>
    </source>
</evidence>
<feature type="domain" description="C2H2-type" evidence="16">
    <location>
        <begin position="460"/>
        <end position="489"/>
    </location>
</feature>
<dbReference type="CTD" id="9314"/>
<dbReference type="FunFam" id="3.30.160.60:FF:000018">
    <property type="entry name" value="Krueppel-like factor 15"/>
    <property type="match status" value="1"/>
</dbReference>
<dbReference type="GO" id="GO:0008270">
    <property type="term" value="F:zinc ion binding"/>
    <property type="evidence" value="ECO:0007669"/>
    <property type="project" value="UniProtKB-KW"/>
</dbReference>
<keyword evidence="4" id="KW-0479">Metal-binding</keyword>
<dbReference type="Gene3D" id="3.30.160.60">
    <property type="entry name" value="Classic Zinc Finger"/>
    <property type="match status" value="3"/>
</dbReference>
<feature type="region of interest" description="Disordered" evidence="15">
    <location>
        <begin position="291"/>
        <end position="328"/>
    </location>
</feature>
<name>A0AAX6QY47_HETGA</name>
<dbReference type="FunFam" id="3.30.160.60:FF:000237">
    <property type="entry name" value="Krueppel-like factor 2"/>
    <property type="match status" value="1"/>
</dbReference>
<dbReference type="AlphaFoldDB" id="A0AAX6QY47"/>
<keyword evidence="12" id="KW-0804">Transcription</keyword>
<dbReference type="SUPFAM" id="SSF57667">
    <property type="entry name" value="beta-beta-alpha zinc fingers"/>
    <property type="match status" value="2"/>
</dbReference>
<dbReference type="PROSITE" id="PS50157">
    <property type="entry name" value="ZINC_FINGER_C2H2_2"/>
    <property type="match status" value="3"/>
</dbReference>
<feature type="compositionally biased region" description="Gly residues" evidence="15">
    <location>
        <begin position="157"/>
        <end position="169"/>
    </location>
</feature>
<dbReference type="InterPro" id="IPR036236">
    <property type="entry name" value="Znf_C2H2_sf"/>
</dbReference>
<evidence type="ECO:0000313" key="18">
    <source>
        <dbReference type="RefSeq" id="XP_012928844.1"/>
    </source>
</evidence>
<keyword evidence="3" id="KW-0597">Phosphoprotein</keyword>
<dbReference type="FunFam" id="3.30.160.60:FF:000624">
    <property type="entry name" value="zinc finger protein 697"/>
    <property type="match status" value="1"/>
</dbReference>
<dbReference type="Pfam" id="PF00096">
    <property type="entry name" value="zf-C2H2"/>
    <property type="match status" value="3"/>
</dbReference>
<sequence>MRQPPGEPDMAVSDALLPSFSTFASGPAGREKTLRPTGAPNNRWREELSHMKRPPPVLPGRPYDLAAATVATDLDSGAGAACSGNNPAHLTRRETEEFNDLLDLEFILANSLSHQESVAATVSSSASASSSSSPSSSGPAGAPSTCSFSYPMRAGGDPGVAPGGTGAGHLYGRESAPPPTAPFNLADINDVSPSGGFVAELLRPELDPVYIPPQQQPPPGGGLMGKFVLKASLSAPGSEYGSPSVISVSKGSPDGSHPVVVAPYSGGPQRMCPKIKQEAVPSCTVGRPLEAHLGAGPPLSNGHRPSAHDFPLGRQLPSRTNPTLSPEELLSTRDCHPALPLPPGFHPHPGPNYPPFLPDQMQPQVPPIHYQGQSGGFLARAGEVCVCWAPMMLTPTSSPLELMPPGSCLPEEPKPKRGRRSWPRKRTATHTCDYAGCGKTYTKSSHLKAHLRTHTGEKPYHCDWDGCGWKFARSDELTRHYRKHTGHRPFQCQKCDRAFSRSDHLALHMKRHF</sequence>
<reference evidence="18" key="1">
    <citation type="submission" date="2025-08" db="UniProtKB">
        <authorList>
            <consortium name="RefSeq"/>
        </authorList>
    </citation>
    <scope>IDENTIFICATION</scope>
</reference>
<comment type="subcellular location">
    <subcellularLocation>
        <location evidence="1">Nucleus</location>
    </subcellularLocation>
</comment>
<keyword evidence="5" id="KW-0677">Repeat</keyword>
<dbReference type="PROSITE" id="PS00028">
    <property type="entry name" value="ZINC_FINGER_C2H2_1"/>
    <property type="match status" value="3"/>
</dbReference>
<dbReference type="PANTHER" id="PTHR23235:SF117">
    <property type="entry name" value="KRUEPPEL-LIKE FACTOR 4"/>
    <property type="match status" value="1"/>
</dbReference>
<keyword evidence="17" id="KW-1185">Reference proteome</keyword>
<keyword evidence="9" id="KW-0805">Transcription regulation</keyword>
<evidence type="ECO:0000256" key="7">
    <source>
        <dbReference type="ARBA" id="ARBA00022833"/>
    </source>
</evidence>
<keyword evidence="6 14" id="KW-0863">Zinc-finger</keyword>
<dbReference type="GO" id="GO:0000978">
    <property type="term" value="F:RNA polymerase II cis-regulatory region sequence-specific DNA binding"/>
    <property type="evidence" value="ECO:0007669"/>
    <property type="project" value="TreeGrafter"/>
</dbReference>
<evidence type="ECO:0000256" key="10">
    <source>
        <dbReference type="ARBA" id="ARBA00023125"/>
    </source>
</evidence>
<dbReference type="GeneID" id="101726629"/>
<dbReference type="PANTHER" id="PTHR23235">
    <property type="entry name" value="KRUEPPEL-LIKE TRANSCRIPTION FACTOR"/>
    <property type="match status" value="1"/>
</dbReference>
<feature type="domain" description="C2H2-type" evidence="16">
    <location>
        <begin position="430"/>
        <end position="459"/>
    </location>
</feature>
<dbReference type="GO" id="GO:0005634">
    <property type="term" value="C:nucleus"/>
    <property type="evidence" value="ECO:0007669"/>
    <property type="project" value="UniProtKB-SubCell"/>
</dbReference>
<evidence type="ECO:0000256" key="15">
    <source>
        <dbReference type="SAM" id="MobiDB-lite"/>
    </source>
</evidence>
<evidence type="ECO:0000256" key="11">
    <source>
        <dbReference type="ARBA" id="ARBA00023159"/>
    </source>
</evidence>
<evidence type="ECO:0000256" key="2">
    <source>
        <dbReference type="ARBA" id="ARBA00006991"/>
    </source>
</evidence>
<evidence type="ECO:0000256" key="1">
    <source>
        <dbReference type="ARBA" id="ARBA00004123"/>
    </source>
</evidence>
<dbReference type="InterPro" id="IPR013087">
    <property type="entry name" value="Znf_C2H2_type"/>
</dbReference>
<evidence type="ECO:0000259" key="16">
    <source>
        <dbReference type="PROSITE" id="PS50157"/>
    </source>
</evidence>
<protein>
    <submittedName>
        <fullName evidence="18">Krueppel-like factor 4 isoform X1</fullName>
    </submittedName>
</protein>
<evidence type="ECO:0000256" key="6">
    <source>
        <dbReference type="ARBA" id="ARBA00022771"/>
    </source>
</evidence>
<proteinExistence type="inferred from homology"/>
<dbReference type="RefSeq" id="XP_012928844.1">
    <property type="nucleotide sequence ID" value="XM_013073390.2"/>
</dbReference>
<comment type="similarity">
    <text evidence="2">Belongs to the krueppel C2H2-type zinc-finger protein family.</text>
</comment>
<evidence type="ECO:0000256" key="8">
    <source>
        <dbReference type="ARBA" id="ARBA00022843"/>
    </source>
</evidence>
<keyword evidence="8" id="KW-0832">Ubl conjugation</keyword>
<dbReference type="GO" id="GO:0045893">
    <property type="term" value="P:positive regulation of DNA-templated transcription"/>
    <property type="evidence" value="ECO:0007669"/>
    <property type="project" value="UniProtKB-ARBA"/>
</dbReference>
<evidence type="ECO:0000256" key="9">
    <source>
        <dbReference type="ARBA" id="ARBA00023015"/>
    </source>
</evidence>
<feature type="region of interest" description="Disordered" evidence="15">
    <location>
        <begin position="21"/>
        <end position="60"/>
    </location>
</feature>
<keyword evidence="11" id="KW-0010">Activator</keyword>
<evidence type="ECO:0000256" key="5">
    <source>
        <dbReference type="ARBA" id="ARBA00022737"/>
    </source>
</evidence>
<evidence type="ECO:0000256" key="14">
    <source>
        <dbReference type="PROSITE-ProRule" id="PRU00042"/>
    </source>
</evidence>
<evidence type="ECO:0000256" key="12">
    <source>
        <dbReference type="ARBA" id="ARBA00023163"/>
    </source>
</evidence>
<gene>
    <name evidence="18" type="primary">Klf4</name>
</gene>
<accession>A0AAX6QY47</accession>
<evidence type="ECO:0000256" key="4">
    <source>
        <dbReference type="ARBA" id="ARBA00022723"/>
    </source>
</evidence>
<evidence type="ECO:0000256" key="13">
    <source>
        <dbReference type="ARBA" id="ARBA00023242"/>
    </source>
</evidence>
<organism evidence="17 18">
    <name type="scientific">Heterocephalus glaber</name>
    <name type="common">Naked mole rat</name>
    <dbReference type="NCBI Taxonomy" id="10181"/>
    <lineage>
        <taxon>Eukaryota</taxon>
        <taxon>Metazoa</taxon>
        <taxon>Chordata</taxon>
        <taxon>Craniata</taxon>
        <taxon>Vertebrata</taxon>
        <taxon>Euteleostomi</taxon>
        <taxon>Mammalia</taxon>
        <taxon>Eutheria</taxon>
        <taxon>Euarchontoglires</taxon>
        <taxon>Glires</taxon>
        <taxon>Rodentia</taxon>
        <taxon>Hystricomorpha</taxon>
        <taxon>Bathyergidae</taxon>
        <taxon>Heterocephalus</taxon>
    </lineage>
</organism>